<keyword evidence="1" id="KW-0472">Membrane</keyword>
<feature type="transmembrane region" description="Helical" evidence="1">
    <location>
        <begin position="89"/>
        <end position="113"/>
    </location>
</feature>
<organism evidence="2">
    <name type="scientific">Calcidiscus leptoporus</name>
    <dbReference type="NCBI Taxonomy" id="127549"/>
    <lineage>
        <taxon>Eukaryota</taxon>
        <taxon>Haptista</taxon>
        <taxon>Haptophyta</taxon>
        <taxon>Prymnesiophyceae</taxon>
        <taxon>Coccolithales</taxon>
        <taxon>Calcidiscaceae</taxon>
        <taxon>Calcidiscus</taxon>
    </lineage>
</organism>
<protein>
    <submittedName>
        <fullName evidence="2">Uncharacterized protein</fullName>
    </submittedName>
</protein>
<evidence type="ECO:0000313" key="2">
    <source>
        <dbReference type="EMBL" id="CAD8531568.1"/>
    </source>
</evidence>
<dbReference type="AlphaFoldDB" id="A0A7S0IUB8"/>
<dbReference type="EMBL" id="HBER01013689">
    <property type="protein sequence ID" value="CAD8531568.1"/>
    <property type="molecule type" value="Transcribed_RNA"/>
</dbReference>
<keyword evidence="1" id="KW-1133">Transmembrane helix</keyword>
<sequence>MFRRARWIKLALCLIILALLGAIAVILYFKFGGSSGRHAHISSPSSPPPPPSPSLPPSLFVSAAEAAVAPALPPSALRRLQADDEGEPAIGAGVVLLTVTGGFALLGCFLASAMAPAKRITVMCGLTVTYGVLLGFLLGMPVDDGEDDADLVTSRDKTLRILFGLFLGVAALVGLVGVLVLHLAPATRNRTFGNADKDNTSALTAA</sequence>
<feature type="transmembrane region" description="Helical" evidence="1">
    <location>
        <begin position="120"/>
        <end position="141"/>
    </location>
</feature>
<feature type="transmembrane region" description="Helical" evidence="1">
    <location>
        <begin position="161"/>
        <end position="184"/>
    </location>
</feature>
<proteinExistence type="predicted"/>
<keyword evidence="1" id="KW-0812">Transmembrane</keyword>
<evidence type="ECO:0000256" key="1">
    <source>
        <dbReference type="SAM" id="Phobius"/>
    </source>
</evidence>
<name>A0A7S0IUB8_9EUKA</name>
<reference evidence="2" key="1">
    <citation type="submission" date="2021-01" db="EMBL/GenBank/DDBJ databases">
        <authorList>
            <person name="Corre E."/>
            <person name="Pelletier E."/>
            <person name="Niang G."/>
            <person name="Scheremetjew M."/>
            <person name="Finn R."/>
            <person name="Kale V."/>
            <person name="Holt S."/>
            <person name="Cochrane G."/>
            <person name="Meng A."/>
            <person name="Brown T."/>
            <person name="Cohen L."/>
        </authorList>
    </citation>
    <scope>NUCLEOTIDE SEQUENCE</scope>
    <source>
        <strain evidence="2">RCC1130</strain>
    </source>
</reference>
<accession>A0A7S0IUB8</accession>
<gene>
    <name evidence="2" type="ORF">CLEP1334_LOCUS6820</name>
</gene>